<dbReference type="GO" id="GO:0042147">
    <property type="term" value="P:retrograde transport, endosome to Golgi"/>
    <property type="evidence" value="ECO:0007669"/>
    <property type="project" value="InterPro"/>
</dbReference>
<dbReference type="GO" id="GO:0005829">
    <property type="term" value="C:cytosol"/>
    <property type="evidence" value="ECO:0007669"/>
    <property type="project" value="GOC"/>
</dbReference>
<gene>
    <name evidence="1" type="ORF">LITE_LOCUS2653</name>
</gene>
<dbReference type="GO" id="GO:0005770">
    <property type="term" value="C:late endosome"/>
    <property type="evidence" value="ECO:0007669"/>
    <property type="project" value="TreeGrafter"/>
</dbReference>
<comment type="caution">
    <text evidence="1">The sequence shown here is derived from an EMBL/GenBank/DDBJ whole genome shotgun (WGS) entry which is preliminary data.</text>
</comment>
<dbReference type="PANTHER" id="PTHR11099:SF6">
    <property type="entry name" value="VACUOLAR PROTEIN SORTING-ASSOCIATED PROTEIN 35B"/>
    <property type="match status" value="1"/>
</dbReference>
<dbReference type="AlphaFoldDB" id="A0AAV0H755"/>
<dbReference type="GO" id="GO:0030906">
    <property type="term" value="C:retromer, cargo-selective complex"/>
    <property type="evidence" value="ECO:0007669"/>
    <property type="project" value="InterPro"/>
</dbReference>
<dbReference type="EMBL" id="CAMGYJ010000002">
    <property type="protein sequence ID" value="CAI0380408.1"/>
    <property type="molecule type" value="Genomic_DNA"/>
</dbReference>
<dbReference type="Pfam" id="PF03635">
    <property type="entry name" value="Vps35"/>
    <property type="match status" value="1"/>
</dbReference>
<reference evidence="1" key="1">
    <citation type="submission" date="2022-08" db="EMBL/GenBank/DDBJ databases">
        <authorList>
            <person name="Gutierrez-Valencia J."/>
        </authorList>
    </citation>
    <scope>NUCLEOTIDE SEQUENCE</scope>
</reference>
<proteinExistence type="predicted"/>
<accession>A0AAV0H755</accession>
<dbReference type="GO" id="GO:0006886">
    <property type="term" value="P:intracellular protein transport"/>
    <property type="evidence" value="ECO:0007669"/>
    <property type="project" value="TreeGrafter"/>
</dbReference>
<protein>
    <submittedName>
        <fullName evidence="1">Uncharacterized protein</fullName>
    </submittedName>
</protein>
<evidence type="ECO:0000313" key="2">
    <source>
        <dbReference type="Proteomes" id="UP001154282"/>
    </source>
</evidence>
<sequence length="153" mass="17417">MLLSTQLRCFPSSGRRSCRLTNMRAFDEMRKLEMFFKDESRHGVSVVDLYELVHHAGNILPRLYLLCTVGSVYMKTKEAPPKDVLKDLVEMCKGVQHPVRGLFLRSYLVQVSRDKLPDNWEFGGLGKTTIHEKTASFCARLLIESGLENGVVL</sequence>
<evidence type="ECO:0000313" key="1">
    <source>
        <dbReference type="EMBL" id="CAI0380408.1"/>
    </source>
</evidence>
<dbReference type="Proteomes" id="UP001154282">
    <property type="component" value="Unassembled WGS sequence"/>
</dbReference>
<dbReference type="InterPro" id="IPR005378">
    <property type="entry name" value="Vps35"/>
</dbReference>
<dbReference type="PANTHER" id="PTHR11099">
    <property type="entry name" value="VACUOLAR SORTING PROTEIN 35"/>
    <property type="match status" value="1"/>
</dbReference>
<name>A0AAV0H755_9ROSI</name>
<organism evidence="1 2">
    <name type="scientific">Linum tenue</name>
    <dbReference type="NCBI Taxonomy" id="586396"/>
    <lineage>
        <taxon>Eukaryota</taxon>
        <taxon>Viridiplantae</taxon>
        <taxon>Streptophyta</taxon>
        <taxon>Embryophyta</taxon>
        <taxon>Tracheophyta</taxon>
        <taxon>Spermatophyta</taxon>
        <taxon>Magnoliopsida</taxon>
        <taxon>eudicotyledons</taxon>
        <taxon>Gunneridae</taxon>
        <taxon>Pentapetalae</taxon>
        <taxon>rosids</taxon>
        <taxon>fabids</taxon>
        <taxon>Malpighiales</taxon>
        <taxon>Linaceae</taxon>
        <taxon>Linum</taxon>
    </lineage>
</organism>
<keyword evidence="2" id="KW-1185">Reference proteome</keyword>